<proteinExistence type="predicted"/>
<dbReference type="EMBL" id="AVPI01000077">
    <property type="protein sequence ID" value="KGN28941.1"/>
    <property type="molecule type" value="Genomic_DNA"/>
</dbReference>
<name>A0ABR4X9N0_9MICO</name>
<reference evidence="1 2" key="1">
    <citation type="submission" date="2013-08" db="EMBL/GenBank/DDBJ databases">
        <title>The genome sequence of Knoellia flava.</title>
        <authorList>
            <person name="Zhu W."/>
            <person name="Wang G."/>
        </authorList>
    </citation>
    <scope>NUCLEOTIDE SEQUENCE [LARGE SCALE GENOMIC DNA]</scope>
    <source>
        <strain evidence="1 2">TL1</strain>
    </source>
</reference>
<organism evidence="1 2">
    <name type="scientific">Knoellia flava TL1</name>
    <dbReference type="NCBI Taxonomy" id="1385518"/>
    <lineage>
        <taxon>Bacteria</taxon>
        <taxon>Bacillati</taxon>
        <taxon>Actinomycetota</taxon>
        <taxon>Actinomycetes</taxon>
        <taxon>Micrococcales</taxon>
        <taxon>Intrasporangiaceae</taxon>
        <taxon>Knoellia</taxon>
    </lineage>
</organism>
<comment type="caution">
    <text evidence="1">The sequence shown here is derived from an EMBL/GenBank/DDBJ whole genome shotgun (WGS) entry which is preliminary data.</text>
</comment>
<accession>A0ABR4X9N0</accession>
<evidence type="ECO:0000313" key="2">
    <source>
        <dbReference type="Proteomes" id="UP000029990"/>
    </source>
</evidence>
<keyword evidence="2" id="KW-1185">Reference proteome</keyword>
<protein>
    <submittedName>
        <fullName evidence="1">Uncharacterized protein</fullName>
    </submittedName>
</protein>
<dbReference type="Proteomes" id="UP000029990">
    <property type="component" value="Unassembled WGS sequence"/>
</dbReference>
<sequence>MSGVADVPFVGWLLGDGVTITVTSRARADLVR</sequence>
<gene>
    <name evidence="1" type="ORF">N798_16630</name>
</gene>
<evidence type="ECO:0000313" key="1">
    <source>
        <dbReference type="EMBL" id="KGN28941.1"/>
    </source>
</evidence>